<keyword evidence="4" id="KW-1185">Reference proteome</keyword>
<sequence length="206" mass="21529">MTKVVDGDTIWAARGAETVKVRLIGIDTPEVGQCGFAETSRNLRGLIGGQRVTLTPGAQSDLDRYGRSLRYVDVRGVDAGLRQIKQGYAVARYDSRDGYGAHARETAYVRADAASPKAPCADPGASSASSSTGGSSAGGAAGSGLTGAWPRPGDRYPCPQANPVKGNEDSMIAHEPGDRYYDVTKPEQCFATMGDAEAAGFRPAKV</sequence>
<evidence type="ECO:0000313" key="4">
    <source>
        <dbReference type="Proteomes" id="UP001501285"/>
    </source>
</evidence>
<dbReference type="Pfam" id="PF00565">
    <property type="entry name" value="SNase"/>
    <property type="match status" value="1"/>
</dbReference>
<gene>
    <name evidence="3" type="ORF">GCM10009740_39330</name>
</gene>
<dbReference type="Gene3D" id="2.40.50.90">
    <property type="match status" value="1"/>
</dbReference>
<dbReference type="InterPro" id="IPR016071">
    <property type="entry name" value="Staphylococal_nuclease_OB-fold"/>
</dbReference>
<proteinExistence type="predicted"/>
<feature type="domain" description="TNase-like" evidence="2">
    <location>
        <begin position="1"/>
        <end position="151"/>
    </location>
</feature>
<evidence type="ECO:0000313" key="3">
    <source>
        <dbReference type="EMBL" id="GAA1503795.1"/>
    </source>
</evidence>
<dbReference type="SUPFAM" id="SSF50199">
    <property type="entry name" value="Staphylococcal nuclease"/>
    <property type="match status" value="1"/>
</dbReference>
<dbReference type="InterPro" id="IPR035437">
    <property type="entry name" value="SNase_OB-fold_sf"/>
</dbReference>
<feature type="compositionally biased region" description="Gly residues" evidence="1">
    <location>
        <begin position="135"/>
        <end position="145"/>
    </location>
</feature>
<feature type="compositionally biased region" description="Low complexity" evidence="1">
    <location>
        <begin position="124"/>
        <end position="134"/>
    </location>
</feature>
<protein>
    <submittedName>
        <fullName evidence="3">Thermonuclease family protein</fullName>
    </submittedName>
</protein>
<evidence type="ECO:0000256" key="1">
    <source>
        <dbReference type="SAM" id="MobiDB-lite"/>
    </source>
</evidence>
<evidence type="ECO:0000259" key="2">
    <source>
        <dbReference type="PROSITE" id="PS50830"/>
    </source>
</evidence>
<reference evidence="4" key="1">
    <citation type="journal article" date="2019" name="Int. J. Syst. Evol. Microbiol.">
        <title>The Global Catalogue of Microorganisms (GCM) 10K type strain sequencing project: providing services to taxonomists for standard genome sequencing and annotation.</title>
        <authorList>
            <consortium name="The Broad Institute Genomics Platform"/>
            <consortium name="The Broad Institute Genome Sequencing Center for Infectious Disease"/>
            <person name="Wu L."/>
            <person name="Ma J."/>
        </authorList>
    </citation>
    <scope>NUCLEOTIDE SEQUENCE [LARGE SCALE GENOMIC DNA]</scope>
    <source>
        <strain evidence="4">JCM 14283</strain>
    </source>
</reference>
<dbReference type="PROSITE" id="PS50830">
    <property type="entry name" value="TNASE_3"/>
    <property type="match status" value="1"/>
</dbReference>
<accession>A0ABP4KI06</accession>
<feature type="region of interest" description="Disordered" evidence="1">
    <location>
        <begin position="115"/>
        <end position="168"/>
    </location>
</feature>
<comment type="caution">
    <text evidence="3">The sequence shown here is derived from an EMBL/GenBank/DDBJ whole genome shotgun (WGS) entry which is preliminary data.</text>
</comment>
<dbReference type="EMBL" id="BAAANB010000163">
    <property type="protein sequence ID" value="GAA1503795.1"/>
    <property type="molecule type" value="Genomic_DNA"/>
</dbReference>
<name>A0ABP4KI06_9MICO</name>
<organism evidence="3 4">
    <name type="scientific">Terrabacter terrae</name>
    <dbReference type="NCBI Taxonomy" id="318434"/>
    <lineage>
        <taxon>Bacteria</taxon>
        <taxon>Bacillati</taxon>
        <taxon>Actinomycetota</taxon>
        <taxon>Actinomycetes</taxon>
        <taxon>Micrococcales</taxon>
        <taxon>Intrasporangiaceae</taxon>
        <taxon>Terrabacter</taxon>
    </lineage>
</organism>
<dbReference type="Proteomes" id="UP001501285">
    <property type="component" value="Unassembled WGS sequence"/>
</dbReference>